<reference evidence="2" key="2">
    <citation type="submission" date="2015-01" db="EMBL/GenBank/DDBJ databases">
        <title>Evolutionary Origins and Diversification of the Mycorrhizal Mutualists.</title>
        <authorList>
            <consortium name="DOE Joint Genome Institute"/>
            <consortium name="Mycorrhizal Genomics Consortium"/>
            <person name="Kohler A."/>
            <person name="Kuo A."/>
            <person name="Nagy L.G."/>
            <person name="Floudas D."/>
            <person name="Copeland A."/>
            <person name="Barry K.W."/>
            <person name="Cichocki N."/>
            <person name="Veneault-Fourrey C."/>
            <person name="LaButti K."/>
            <person name="Lindquist E.A."/>
            <person name="Lipzen A."/>
            <person name="Lundell T."/>
            <person name="Morin E."/>
            <person name="Murat C."/>
            <person name="Riley R."/>
            <person name="Ohm R."/>
            <person name="Sun H."/>
            <person name="Tunlid A."/>
            <person name="Henrissat B."/>
            <person name="Grigoriev I.V."/>
            <person name="Hibbett D.S."/>
            <person name="Martin F."/>
        </authorList>
    </citation>
    <scope>NUCLEOTIDE SEQUENCE [LARGE SCALE GENOMIC DNA]</scope>
    <source>
        <strain evidence="2">Ve08.2h10</strain>
    </source>
</reference>
<dbReference type="STRING" id="930991.A0A0D0DC91"/>
<dbReference type="Pfam" id="PF18758">
    <property type="entry name" value="KDZ"/>
    <property type="match status" value="1"/>
</dbReference>
<name>A0A0D0DC91_9AGAM</name>
<dbReference type="OrthoDB" id="3364670at2759"/>
<organism evidence="1 2">
    <name type="scientific">Paxillus rubicundulus Ve08.2h10</name>
    <dbReference type="NCBI Taxonomy" id="930991"/>
    <lineage>
        <taxon>Eukaryota</taxon>
        <taxon>Fungi</taxon>
        <taxon>Dikarya</taxon>
        <taxon>Basidiomycota</taxon>
        <taxon>Agaricomycotina</taxon>
        <taxon>Agaricomycetes</taxon>
        <taxon>Agaricomycetidae</taxon>
        <taxon>Boletales</taxon>
        <taxon>Paxilineae</taxon>
        <taxon>Paxillaceae</taxon>
        <taxon>Paxillus</taxon>
    </lineage>
</organism>
<dbReference type="InParanoid" id="A0A0D0DC91"/>
<dbReference type="Proteomes" id="UP000054538">
    <property type="component" value="Unassembled WGS sequence"/>
</dbReference>
<dbReference type="AlphaFoldDB" id="A0A0D0DC91"/>
<proteinExistence type="predicted"/>
<protein>
    <submittedName>
        <fullName evidence="1">Uncharacterized protein</fullName>
    </submittedName>
</protein>
<dbReference type="InterPro" id="IPR040521">
    <property type="entry name" value="KDZ"/>
</dbReference>
<reference evidence="1 2" key="1">
    <citation type="submission" date="2014-04" db="EMBL/GenBank/DDBJ databases">
        <authorList>
            <consortium name="DOE Joint Genome Institute"/>
            <person name="Kuo A."/>
            <person name="Kohler A."/>
            <person name="Jargeat P."/>
            <person name="Nagy L.G."/>
            <person name="Floudas D."/>
            <person name="Copeland A."/>
            <person name="Barry K.W."/>
            <person name="Cichocki N."/>
            <person name="Veneault-Fourrey C."/>
            <person name="LaButti K."/>
            <person name="Lindquist E.A."/>
            <person name="Lipzen A."/>
            <person name="Lundell T."/>
            <person name="Morin E."/>
            <person name="Murat C."/>
            <person name="Sun H."/>
            <person name="Tunlid A."/>
            <person name="Henrissat B."/>
            <person name="Grigoriev I.V."/>
            <person name="Hibbett D.S."/>
            <person name="Martin F."/>
            <person name="Nordberg H.P."/>
            <person name="Cantor M.N."/>
            <person name="Hua S.X."/>
        </authorList>
    </citation>
    <scope>NUCLEOTIDE SEQUENCE [LARGE SCALE GENOMIC DNA]</scope>
    <source>
        <strain evidence="1 2">Ve08.2h10</strain>
    </source>
</reference>
<keyword evidence="2" id="KW-1185">Reference proteome</keyword>
<dbReference type="HOGENOM" id="CLU_091791_1_0_1"/>
<dbReference type="PANTHER" id="PTHR33096">
    <property type="entry name" value="CXC2 DOMAIN-CONTAINING PROTEIN"/>
    <property type="match status" value="1"/>
</dbReference>
<gene>
    <name evidence="1" type="ORF">PAXRUDRAFT_174387</name>
</gene>
<evidence type="ECO:0000313" key="1">
    <source>
        <dbReference type="EMBL" id="KIK74890.1"/>
    </source>
</evidence>
<sequence>MGLLCCHDQVLWLVNMTSPGETQHYALVLIQCLFNHLPPEMTVGLLYDIGCQLECSSHKWGLLNNGVLSRIKFAISVFHAYGHQWPCQLVYHPRKCTGFGLSNGEGCECLWSLLKFLILILQVSGVRALYPCWGMPV</sequence>
<accession>A0A0D0DC91</accession>
<dbReference type="PANTHER" id="PTHR33096:SF1">
    <property type="entry name" value="CXC1-LIKE CYSTEINE CLUSTER ASSOCIATED WITH KDZ TRANSPOSASES DOMAIN-CONTAINING PROTEIN"/>
    <property type="match status" value="1"/>
</dbReference>
<dbReference type="EMBL" id="KN828486">
    <property type="protein sequence ID" value="KIK74890.1"/>
    <property type="molecule type" value="Genomic_DNA"/>
</dbReference>
<evidence type="ECO:0000313" key="2">
    <source>
        <dbReference type="Proteomes" id="UP000054538"/>
    </source>
</evidence>